<dbReference type="PANTHER" id="PTHR38425">
    <property type="entry name" value="LONG CHRONOLOGICAL LIFESPAN PROTEIN 2"/>
    <property type="match status" value="1"/>
</dbReference>
<dbReference type="PANTHER" id="PTHR38425:SF1">
    <property type="entry name" value="LONG CHRONOLOGICAL LIFESPAN PROTEIN 2"/>
    <property type="match status" value="1"/>
</dbReference>
<evidence type="ECO:0000313" key="6">
    <source>
        <dbReference type="Proteomes" id="UP000076738"/>
    </source>
</evidence>
<evidence type="ECO:0000256" key="3">
    <source>
        <dbReference type="ARBA" id="ARBA00022729"/>
    </source>
</evidence>
<organism evidence="5 6">
    <name type="scientific">Calocera viscosa (strain TUFC12733)</name>
    <dbReference type="NCBI Taxonomy" id="1330018"/>
    <lineage>
        <taxon>Eukaryota</taxon>
        <taxon>Fungi</taxon>
        <taxon>Dikarya</taxon>
        <taxon>Basidiomycota</taxon>
        <taxon>Agaricomycotina</taxon>
        <taxon>Dacrymycetes</taxon>
        <taxon>Dacrymycetales</taxon>
        <taxon>Dacrymycetaceae</taxon>
        <taxon>Calocera</taxon>
    </lineage>
</organism>
<dbReference type="OrthoDB" id="2234316at2759"/>
<reference evidence="5 6" key="1">
    <citation type="journal article" date="2016" name="Mol. Biol. Evol.">
        <title>Comparative Genomics of Early-Diverging Mushroom-Forming Fungi Provides Insights into the Origins of Lignocellulose Decay Capabilities.</title>
        <authorList>
            <person name="Nagy L.G."/>
            <person name="Riley R."/>
            <person name="Tritt A."/>
            <person name="Adam C."/>
            <person name="Daum C."/>
            <person name="Floudas D."/>
            <person name="Sun H."/>
            <person name="Yadav J.S."/>
            <person name="Pangilinan J."/>
            <person name="Larsson K.H."/>
            <person name="Matsuura K."/>
            <person name="Barry K."/>
            <person name="Labutti K."/>
            <person name="Kuo R."/>
            <person name="Ohm R.A."/>
            <person name="Bhattacharya S.S."/>
            <person name="Shirouzu T."/>
            <person name="Yoshinaga Y."/>
            <person name="Martin F.M."/>
            <person name="Grigoriev I.V."/>
            <person name="Hibbett D.S."/>
        </authorList>
    </citation>
    <scope>NUCLEOTIDE SEQUENCE [LARGE SCALE GENOMIC DNA]</scope>
    <source>
        <strain evidence="5 6">TUFC12733</strain>
    </source>
</reference>
<protein>
    <recommendedName>
        <fullName evidence="2">Long chronological lifespan protein 2</fullName>
    </recommendedName>
</protein>
<dbReference type="Proteomes" id="UP000076738">
    <property type="component" value="Unassembled WGS sequence"/>
</dbReference>
<keyword evidence="6" id="KW-1185">Reference proteome</keyword>
<dbReference type="STRING" id="1330018.A0A167NV82"/>
<evidence type="ECO:0000256" key="2">
    <source>
        <dbReference type="ARBA" id="ARBA00018534"/>
    </source>
</evidence>
<keyword evidence="3 4" id="KW-0732">Signal</keyword>
<dbReference type="InterPro" id="IPR034543">
    <property type="entry name" value="LCL2"/>
</dbReference>
<accession>A0A167NV82</accession>
<evidence type="ECO:0000256" key="1">
    <source>
        <dbReference type="ARBA" id="ARBA00010545"/>
    </source>
</evidence>
<sequence>MLSQTLRICLLALLLPLVVAQFNNIFDQFFGGQHRQQQPQHTHQGGSQQSMWQAQAEAIPCAAYLCPDTLVCVASPVECPCPNVQDVKCLVPDVQTGQHTVVCARGTEGCRDVERLGKAL</sequence>
<dbReference type="EMBL" id="KV417277">
    <property type="protein sequence ID" value="KZO98113.1"/>
    <property type="molecule type" value="Genomic_DNA"/>
</dbReference>
<dbReference type="GO" id="GO:0036503">
    <property type="term" value="P:ERAD pathway"/>
    <property type="evidence" value="ECO:0007669"/>
    <property type="project" value="TreeGrafter"/>
</dbReference>
<evidence type="ECO:0000256" key="4">
    <source>
        <dbReference type="SAM" id="SignalP"/>
    </source>
</evidence>
<comment type="similarity">
    <text evidence="1">Belongs to the LCL2 family.</text>
</comment>
<dbReference type="AlphaFoldDB" id="A0A167NV82"/>
<gene>
    <name evidence="5" type="ORF">CALVIDRAFT_535706</name>
</gene>
<feature type="chain" id="PRO_5007890869" description="Long chronological lifespan protein 2" evidence="4">
    <location>
        <begin position="21"/>
        <end position="120"/>
    </location>
</feature>
<proteinExistence type="inferred from homology"/>
<feature type="signal peptide" evidence="4">
    <location>
        <begin position="1"/>
        <end position="20"/>
    </location>
</feature>
<name>A0A167NV82_CALVF</name>
<evidence type="ECO:0000313" key="5">
    <source>
        <dbReference type="EMBL" id="KZO98113.1"/>
    </source>
</evidence>